<dbReference type="GO" id="GO:0005737">
    <property type="term" value="C:cytoplasm"/>
    <property type="evidence" value="ECO:0007669"/>
    <property type="project" value="TreeGrafter"/>
</dbReference>
<dbReference type="Pfam" id="PF00462">
    <property type="entry name" value="Glutaredoxin"/>
    <property type="match status" value="1"/>
</dbReference>
<reference evidence="9" key="1">
    <citation type="submission" date="2018-11" db="EMBL/GenBank/DDBJ databases">
        <authorList>
            <person name="Onetto C."/>
        </authorList>
    </citation>
    <scope>NUCLEOTIDE SEQUENCE [LARGE SCALE GENOMIC DNA]</scope>
</reference>
<keyword evidence="10" id="KW-1185">Reference proteome</keyword>
<dbReference type="PROSITE" id="PS51354">
    <property type="entry name" value="GLUTAREDOXIN_2"/>
    <property type="match status" value="1"/>
</dbReference>
<dbReference type="NCBIfam" id="TIGR02181">
    <property type="entry name" value="GRX_bact"/>
    <property type="match status" value="1"/>
</dbReference>
<keyword evidence="4 7" id="KW-0813">Transport</keyword>
<accession>A0A564WCV9</accession>
<evidence type="ECO:0000313" key="9">
    <source>
        <dbReference type="EMBL" id="VUX45373.1"/>
    </source>
</evidence>
<evidence type="ECO:0000256" key="5">
    <source>
        <dbReference type="ARBA" id="ARBA00022982"/>
    </source>
</evidence>
<dbReference type="SUPFAM" id="SSF52833">
    <property type="entry name" value="Thioredoxin-like"/>
    <property type="match status" value="1"/>
</dbReference>
<protein>
    <recommendedName>
        <fullName evidence="7">Glutaredoxin</fullName>
    </recommendedName>
</protein>
<dbReference type="GO" id="GO:0015038">
    <property type="term" value="F:glutathione disulfide oxidoreductase activity"/>
    <property type="evidence" value="ECO:0007669"/>
    <property type="project" value="UniProtKB-UniRule"/>
</dbReference>
<evidence type="ECO:0000256" key="2">
    <source>
        <dbReference type="ARBA" id="ARBA00007198"/>
    </source>
</evidence>
<dbReference type="GO" id="GO:0045454">
    <property type="term" value="P:cell redox homeostasis"/>
    <property type="evidence" value="ECO:0007669"/>
    <property type="project" value="InterPro"/>
</dbReference>
<evidence type="ECO:0000259" key="8">
    <source>
        <dbReference type="Pfam" id="PF00462"/>
    </source>
</evidence>
<comment type="similarity">
    <text evidence="3 7">Belongs to the glutaredoxin family.</text>
</comment>
<keyword evidence="5 7" id="KW-0249">Electron transport</keyword>
<dbReference type="Gene3D" id="3.40.30.10">
    <property type="entry name" value="Glutaredoxin"/>
    <property type="match status" value="1"/>
</dbReference>
<evidence type="ECO:0000256" key="6">
    <source>
        <dbReference type="PROSITE-ProRule" id="PRU01282"/>
    </source>
</evidence>
<dbReference type="CDD" id="cd03418">
    <property type="entry name" value="GRX_GRXb_1_3_like"/>
    <property type="match status" value="1"/>
</dbReference>
<dbReference type="InterPro" id="IPR002109">
    <property type="entry name" value="Glutaredoxin"/>
</dbReference>
<name>A0A564WCV9_9PROT</name>
<dbReference type="AlphaFoldDB" id="A0A564WCV9"/>
<dbReference type="InterPro" id="IPR011900">
    <property type="entry name" value="GRX_bact"/>
</dbReference>
<dbReference type="GO" id="GO:0034599">
    <property type="term" value="P:cellular response to oxidative stress"/>
    <property type="evidence" value="ECO:0007669"/>
    <property type="project" value="TreeGrafter"/>
</dbReference>
<evidence type="ECO:0000256" key="3">
    <source>
        <dbReference type="ARBA" id="ARBA00007787"/>
    </source>
</evidence>
<evidence type="ECO:0000256" key="4">
    <source>
        <dbReference type="ARBA" id="ARBA00022448"/>
    </source>
</evidence>
<sequence>MATVEIYASPYCGYCHRAKRLLQDRNIPFEEIDVVMDPKRRQEMVQRAGGAQTVPQIFINGRHIGGSDQLAELDRAGQLQALLDAPENAAGADPA</sequence>
<comment type="function">
    <text evidence="1 7">Has a glutathione-disulfide oxidoreductase activity in the presence of NADPH and glutathione reductase. Reduces low molecular weight disulfides and proteins.</text>
</comment>
<dbReference type="PANTHER" id="PTHR45694">
    <property type="entry name" value="GLUTAREDOXIN 2"/>
    <property type="match status" value="1"/>
</dbReference>
<dbReference type="InterPro" id="IPR014025">
    <property type="entry name" value="Glutaredoxin_subgr"/>
</dbReference>
<dbReference type="Proteomes" id="UP000326641">
    <property type="component" value="Unassembled WGS sequence"/>
</dbReference>
<gene>
    <name evidence="9" type="primary">grxC</name>
    <name evidence="9" type="ORF">DF3PA_110107</name>
</gene>
<evidence type="ECO:0000256" key="1">
    <source>
        <dbReference type="ARBA" id="ARBA00002549"/>
    </source>
</evidence>
<dbReference type="PROSITE" id="PS51353">
    <property type="entry name" value="ARSC"/>
    <property type="match status" value="1"/>
</dbReference>
<feature type="domain" description="Glutaredoxin" evidence="8">
    <location>
        <begin position="4"/>
        <end position="64"/>
    </location>
</feature>
<organism evidence="9 10">
    <name type="scientific">Candidatus Defluviicoccus seviourii</name>
    <dbReference type="NCBI Taxonomy" id="2565273"/>
    <lineage>
        <taxon>Bacteria</taxon>
        <taxon>Pseudomonadati</taxon>
        <taxon>Pseudomonadota</taxon>
        <taxon>Alphaproteobacteria</taxon>
        <taxon>Rhodospirillales</taxon>
        <taxon>Rhodospirillaceae</taxon>
        <taxon>Defluviicoccus</taxon>
    </lineage>
</organism>
<proteinExistence type="inferred from homology"/>
<evidence type="ECO:0000313" key="10">
    <source>
        <dbReference type="Proteomes" id="UP000326641"/>
    </source>
</evidence>
<dbReference type="InterPro" id="IPR036249">
    <property type="entry name" value="Thioredoxin-like_sf"/>
</dbReference>
<keyword evidence="7" id="KW-0676">Redox-active center</keyword>
<dbReference type="InterPro" id="IPR006660">
    <property type="entry name" value="Arsenate_reductase-like"/>
</dbReference>
<dbReference type="PRINTS" id="PR00160">
    <property type="entry name" value="GLUTAREDOXIN"/>
</dbReference>
<dbReference type="PANTHER" id="PTHR45694:SF18">
    <property type="entry name" value="GLUTAREDOXIN-1-RELATED"/>
    <property type="match status" value="1"/>
</dbReference>
<keyword evidence="7" id="KW-0963">Cytoplasm</keyword>
<comment type="similarity">
    <text evidence="2 6">Belongs to the ArsC family.</text>
</comment>
<dbReference type="EMBL" id="UXAT02000003">
    <property type="protein sequence ID" value="VUX45373.1"/>
    <property type="molecule type" value="Genomic_DNA"/>
</dbReference>
<comment type="caution">
    <text evidence="9">The sequence shown here is derived from an EMBL/GenBank/DDBJ whole genome shotgun (WGS) entry which is preliminary data.</text>
</comment>
<evidence type="ECO:0000256" key="7">
    <source>
        <dbReference type="RuleBase" id="RU364065"/>
    </source>
</evidence>